<accession>L8JM74</accession>
<sequence length="210" mass="23800">MALTGLFLVIFLVVHLSGNLQLLLDDDGKAFNVYARFMTSNPLIKTTSFILYASFLIHIIWAVILTINNKKARPVGYAKTKPSANSTWSSRNMGFLGTIVFIFLVIHLKNFWYVMHWGPITSVNYDGQEYRNLFATVEAVFSQWWYVALYVVSMIGLMFHLYHGFSSAFQTLGLNHVKYNPAIKFVGVAFAIIVPAMFAAIPIIIFLKTL</sequence>
<keyword evidence="1" id="KW-0812">Transmembrane</keyword>
<dbReference type="InterPro" id="IPR034804">
    <property type="entry name" value="SQR/QFR_C/D"/>
</dbReference>
<keyword evidence="1" id="KW-1133">Transmembrane helix</keyword>
<feature type="transmembrane region" description="Helical" evidence="1">
    <location>
        <begin position="88"/>
        <end position="108"/>
    </location>
</feature>
<dbReference type="eggNOG" id="ENOG502Z7RU">
    <property type="taxonomic scope" value="Bacteria"/>
</dbReference>
<feature type="transmembrane region" description="Helical" evidence="1">
    <location>
        <begin position="144"/>
        <end position="165"/>
    </location>
</feature>
<dbReference type="PATRIC" id="fig|1237149.3.peg.3917"/>
<protein>
    <submittedName>
        <fullName evidence="2">Succinate dehydrogenase cytochrome b subunit</fullName>
    </submittedName>
</protein>
<dbReference type="Gene3D" id="1.20.1300.10">
    <property type="entry name" value="Fumarate reductase/succinate dehydrogenase, transmembrane subunit"/>
    <property type="match status" value="1"/>
</dbReference>
<proteinExistence type="predicted"/>
<evidence type="ECO:0000256" key="1">
    <source>
        <dbReference type="SAM" id="Phobius"/>
    </source>
</evidence>
<dbReference type="InterPro" id="IPR011138">
    <property type="entry name" value="Cytochrome_b-558"/>
</dbReference>
<dbReference type="NCBIfam" id="TIGR02046">
    <property type="entry name" value="sdhC_b558_fam"/>
    <property type="match status" value="1"/>
</dbReference>
<feature type="transmembrane region" description="Helical" evidence="1">
    <location>
        <begin position="185"/>
        <end position="207"/>
    </location>
</feature>
<dbReference type="EMBL" id="AMZN01000061">
    <property type="protein sequence ID" value="ELR70031.1"/>
    <property type="molecule type" value="Genomic_DNA"/>
</dbReference>
<reference evidence="2 3" key="1">
    <citation type="submission" date="2012-12" db="EMBL/GenBank/DDBJ databases">
        <title>Genome assembly of Fulvivirga imtechensis AK7.</title>
        <authorList>
            <person name="Nupur N."/>
            <person name="Khatri I."/>
            <person name="Kumar R."/>
            <person name="Subramanian S."/>
            <person name="Pinnaka A."/>
        </authorList>
    </citation>
    <scope>NUCLEOTIDE SEQUENCE [LARGE SCALE GENOMIC DNA]</scope>
    <source>
        <strain evidence="2 3">AK7</strain>
    </source>
</reference>
<dbReference type="STRING" id="1237149.C900_04401"/>
<dbReference type="CDD" id="cd03498">
    <property type="entry name" value="SQR_TypeB_2_TM"/>
    <property type="match status" value="1"/>
</dbReference>
<keyword evidence="1" id="KW-0472">Membrane</keyword>
<dbReference type="AlphaFoldDB" id="L8JM74"/>
<dbReference type="SUPFAM" id="SSF81343">
    <property type="entry name" value="Fumarate reductase respiratory complex transmembrane subunits"/>
    <property type="match status" value="1"/>
</dbReference>
<feature type="transmembrane region" description="Helical" evidence="1">
    <location>
        <begin position="49"/>
        <end position="67"/>
    </location>
</feature>
<dbReference type="Proteomes" id="UP000011135">
    <property type="component" value="Unassembled WGS sequence"/>
</dbReference>
<gene>
    <name evidence="2" type="ORF">C900_04401</name>
</gene>
<evidence type="ECO:0000313" key="3">
    <source>
        <dbReference type="Proteomes" id="UP000011135"/>
    </source>
</evidence>
<evidence type="ECO:0000313" key="2">
    <source>
        <dbReference type="EMBL" id="ELR70031.1"/>
    </source>
</evidence>
<organism evidence="2 3">
    <name type="scientific">Fulvivirga imtechensis AK7</name>
    <dbReference type="NCBI Taxonomy" id="1237149"/>
    <lineage>
        <taxon>Bacteria</taxon>
        <taxon>Pseudomonadati</taxon>
        <taxon>Bacteroidota</taxon>
        <taxon>Cytophagia</taxon>
        <taxon>Cytophagales</taxon>
        <taxon>Fulvivirgaceae</taxon>
        <taxon>Fulvivirga</taxon>
    </lineage>
</organism>
<name>L8JM74_9BACT</name>
<dbReference type="GO" id="GO:0016020">
    <property type="term" value="C:membrane"/>
    <property type="evidence" value="ECO:0007669"/>
    <property type="project" value="InterPro"/>
</dbReference>
<comment type="caution">
    <text evidence="2">The sequence shown here is derived from an EMBL/GenBank/DDBJ whole genome shotgun (WGS) entry which is preliminary data.</text>
</comment>
<keyword evidence="3" id="KW-1185">Reference proteome</keyword>